<gene>
    <name evidence="1" type="ORF">PUN28_009896</name>
</gene>
<dbReference type="EMBL" id="JADYXP020000009">
    <property type="protein sequence ID" value="KAL0116554.1"/>
    <property type="molecule type" value="Genomic_DNA"/>
</dbReference>
<dbReference type="Proteomes" id="UP001430953">
    <property type="component" value="Unassembled WGS sequence"/>
</dbReference>
<evidence type="ECO:0000313" key="1">
    <source>
        <dbReference type="EMBL" id="KAL0116554.1"/>
    </source>
</evidence>
<sequence length="137" mass="16184">MFACVIPGESIHSSLRAIHLRSNLLDRSGSYLVLKELELEHTVNHKCSFRHLSIMRNFFFLPSRVKIYFKPKLFKNCRAYFSNQYSATFILNHLFNRDNINEASYNAHSISKLLIKEAIKIHFQVNYTHSLYAMRQE</sequence>
<evidence type="ECO:0000313" key="2">
    <source>
        <dbReference type="Proteomes" id="UP001430953"/>
    </source>
</evidence>
<keyword evidence="2" id="KW-1185">Reference proteome</keyword>
<organism evidence="1 2">
    <name type="scientific">Cardiocondyla obscurior</name>
    <dbReference type="NCBI Taxonomy" id="286306"/>
    <lineage>
        <taxon>Eukaryota</taxon>
        <taxon>Metazoa</taxon>
        <taxon>Ecdysozoa</taxon>
        <taxon>Arthropoda</taxon>
        <taxon>Hexapoda</taxon>
        <taxon>Insecta</taxon>
        <taxon>Pterygota</taxon>
        <taxon>Neoptera</taxon>
        <taxon>Endopterygota</taxon>
        <taxon>Hymenoptera</taxon>
        <taxon>Apocrita</taxon>
        <taxon>Aculeata</taxon>
        <taxon>Formicoidea</taxon>
        <taxon>Formicidae</taxon>
        <taxon>Myrmicinae</taxon>
        <taxon>Cardiocondyla</taxon>
    </lineage>
</organism>
<name>A0AAW2FNB5_9HYME</name>
<protein>
    <submittedName>
        <fullName evidence="1">Uncharacterized protein</fullName>
    </submittedName>
</protein>
<proteinExistence type="predicted"/>
<comment type="caution">
    <text evidence="1">The sequence shown here is derived from an EMBL/GenBank/DDBJ whole genome shotgun (WGS) entry which is preliminary data.</text>
</comment>
<reference evidence="1 2" key="1">
    <citation type="submission" date="2023-03" db="EMBL/GenBank/DDBJ databases">
        <title>High recombination rates correlate with genetic variation in Cardiocondyla obscurior ants.</title>
        <authorList>
            <person name="Errbii M."/>
        </authorList>
    </citation>
    <scope>NUCLEOTIDE SEQUENCE [LARGE SCALE GENOMIC DNA]</scope>
    <source>
        <strain evidence="1">Alpha-2009</strain>
        <tissue evidence="1">Whole body</tissue>
    </source>
</reference>
<accession>A0AAW2FNB5</accession>
<dbReference type="AlphaFoldDB" id="A0AAW2FNB5"/>